<gene>
    <name evidence="2" type="ORF">SAMN05444004_103236</name>
</gene>
<dbReference type="EMBL" id="FNPX01000003">
    <property type="protein sequence ID" value="SDY82544.1"/>
    <property type="molecule type" value="Genomic_DNA"/>
</dbReference>
<accession>A0A1H3N1B1</accession>
<evidence type="ECO:0000256" key="1">
    <source>
        <dbReference type="SAM" id="Phobius"/>
    </source>
</evidence>
<reference evidence="3" key="1">
    <citation type="submission" date="2016-10" db="EMBL/GenBank/DDBJ databases">
        <authorList>
            <person name="Varghese N."/>
            <person name="Submissions S."/>
        </authorList>
    </citation>
    <scope>NUCLEOTIDE SEQUENCE [LARGE SCALE GENOMIC DNA]</scope>
    <source>
        <strain evidence="3">DSM 100420</strain>
    </source>
</reference>
<keyword evidence="3" id="KW-1185">Reference proteome</keyword>
<dbReference type="Proteomes" id="UP000198914">
    <property type="component" value="Unassembled WGS sequence"/>
</dbReference>
<dbReference type="AlphaFoldDB" id="A0A1H3N1B1"/>
<sequence>MFAAPTTIKTFRVFAQEERGAISLDFVVLTGAAAAMAMAGMAAFSAEIGFISGEVAAGTQHRDSRPSYAYRAHDRETYVRYMTAVSSLSTNDLDVLSAWGNATRQAQDELTDPVAVKFFEDFDNAITTAYARRELSRGEGKEYDPYDLERVSRMLGFSS</sequence>
<evidence type="ECO:0000313" key="3">
    <source>
        <dbReference type="Proteomes" id="UP000198914"/>
    </source>
</evidence>
<name>A0A1H3N1B1_9RHOB</name>
<evidence type="ECO:0000313" key="2">
    <source>
        <dbReference type="EMBL" id="SDY82544.1"/>
    </source>
</evidence>
<keyword evidence="1" id="KW-0472">Membrane</keyword>
<feature type="transmembrane region" description="Helical" evidence="1">
    <location>
        <begin position="21"/>
        <end position="44"/>
    </location>
</feature>
<keyword evidence="1" id="KW-1133">Transmembrane helix</keyword>
<keyword evidence="1" id="KW-0812">Transmembrane</keyword>
<proteinExistence type="predicted"/>
<protein>
    <submittedName>
        <fullName evidence="2">Uncharacterized protein</fullName>
    </submittedName>
</protein>
<organism evidence="2 3">
    <name type="scientific">Jannaschia faecimaris</name>
    <dbReference type="NCBI Taxonomy" id="1244108"/>
    <lineage>
        <taxon>Bacteria</taxon>
        <taxon>Pseudomonadati</taxon>
        <taxon>Pseudomonadota</taxon>
        <taxon>Alphaproteobacteria</taxon>
        <taxon>Rhodobacterales</taxon>
        <taxon>Roseobacteraceae</taxon>
        <taxon>Jannaschia</taxon>
    </lineage>
</organism>